<organism evidence="1 2">
    <name type="scientific">Venustampulla echinocandica</name>
    <dbReference type="NCBI Taxonomy" id="2656787"/>
    <lineage>
        <taxon>Eukaryota</taxon>
        <taxon>Fungi</taxon>
        <taxon>Dikarya</taxon>
        <taxon>Ascomycota</taxon>
        <taxon>Pezizomycotina</taxon>
        <taxon>Leotiomycetes</taxon>
        <taxon>Helotiales</taxon>
        <taxon>Pleuroascaceae</taxon>
        <taxon>Venustampulla</taxon>
    </lineage>
</organism>
<reference evidence="1 2" key="1">
    <citation type="journal article" date="2018" name="IMA Fungus">
        <title>IMA Genome-F 9: Draft genome sequence of Annulohypoxylon stygium, Aspergillus mulundensis, Berkeleyomyces basicola (syn. Thielaviopsis basicola), Ceratocystis smalleyi, two Cercospora beticola strains, Coleophoma cylindrospora, Fusarium fracticaudum, Phialophora cf. hyalina, and Morchella septimelata.</title>
        <authorList>
            <person name="Wingfield B.D."/>
            <person name="Bills G.F."/>
            <person name="Dong Y."/>
            <person name="Huang W."/>
            <person name="Nel W.J."/>
            <person name="Swalarsk-Parry B.S."/>
            <person name="Vaghefi N."/>
            <person name="Wilken P.M."/>
            <person name="An Z."/>
            <person name="de Beer Z.W."/>
            <person name="De Vos L."/>
            <person name="Chen L."/>
            <person name="Duong T.A."/>
            <person name="Gao Y."/>
            <person name="Hammerbacher A."/>
            <person name="Kikkert J.R."/>
            <person name="Li Y."/>
            <person name="Li H."/>
            <person name="Li K."/>
            <person name="Li Q."/>
            <person name="Liu X."/>
            <person name="Ma X."/>
            <person name="Naidoo K."/>
            <person name="Pethybridge S.J."/>
            <person name="Sun J."/>
            <person name="Steenkamp E.T."/>
            <person name="van der Nest M.A."/>
            <person name="van Wyk S."/>
            <person name="Wingfield M.J."/>
            <person name="Xiong C."/>
            <person name="Yue Q."/>
            <person name="Zhang X."/>
        </authorList>
    </citation>
    <scope>NUCLEOTIDE SEQUENCE [LARGE SCALE GENOMIC DNA]</scope>
    <source>
        <strain evidence="1 2">BP 5553</strain>
    </source>
</reference>
<evidence type="ECO:0000313" key="2">
    <source>
        <dbReference type="Proteomes" id="UP000254866"/>
    </source>
</evidence>
<proteinExistence type="predicted"/>
<dbReference type="GeneID" id="43597667"/>
<accession>A0A370TPE1</accession>
<sequence>MTELETNTLYIALSARNDEGDYHWALLLPFSPTKYGYYDATNSAAVGGRWTSQILEEFLPVTSHNLVSIYRVGSISAVEGARNKVEEICRTVQANGEPSLRTGKNFNCKVWVQDVLFKLDGMDVLKLKKSLDDIEIEIFRYADSVEDEVLAGKRPALVINDTLASKY</sequence>
<dbReference type="RefSeq" id="XP_031870041.1">
    <property type="nucleotide sequence ID" value="XM_032013441.1"/>
</dbReference>
<evidence type="ECO:0000313" key="1">
    <source>
        <dbReference type="EMBL" id="RDL37385.1"/>
    </source>
</evidence>
<comment type="caution">
    <text evidence="1">The sequence shown here is derived from an EMBL/GenBank/DDBJ whole genome shotgun (WGS) entry which is preliminary data.</text>
</comment>
<dbReference type="AlphaFoldDB" id="A0A370TPE1"/>
<keyword evidence="2" id="KW-1185">Reference proteome</keyword>
<protein>
    <submittedName>
        <fullName evidence="1">Uncharacterized protein</fullName>
    </submittedName>
</protein>
<dbReference type="EMBL" id="NPIC01000003">
    <property type="protein sequence ID" value="RDL37385.1"/>
    <property type="molecule type" value="Genomic_DNA"/>
</dbReference>
<dbReference type="OrthoDB" id="3016366at2759"/>
<name>A0A370TPE1_9HELO</name>
<gene>
    <name evidence="1" type="ORF">BP5553_04818</name>
</gene>
<dbReference type="Proteomes" id="UP000254866">
    <property type="component" value="Unassembled WGS sequence"/>
</dbReference>
<dbReference type="InterPro" id="IPR046670">
    <property type="entry name" value="DUF6540"/>
</dbReference>
<dbReference type="Pfam" id="PF20174">
    <property type="entry name" value="DUF6540"/>
    <property type="match status" value="1"/>
</dbReference>